<gene>
    <name evidence="2" type="ORF">A3D77_04605</name>
</gene>
<dbReference type="PANTHER" id="PTHR45947">
    <property type="entry name" value="SULFOQUINOVOSYL TRANSFERASE SQD2"/>
    <property type="match status" value="1"/>
</dbReference>
<dbReference type="Proteomes" id="UP000176923">
    <property type="component" value="Unassembled WGS sequence"/>
</dbReference>
<proteinExistence type="predicted"/>
<name>A0A1F5ZJE3_9BACT</name>
<dbReference type="PANTHER" id="PTHR45947:SF3">
    <property type="entry name" value="SULFOQUINOVOSYL TRANSFERASE SQD2"/>
    <property type="match status" value="1"/>
</dbReference>
<dbReference type="InterPro" id="IPR050194">
    <property type="entry name" value="Glycosyltransferase_grp1"/>
</dbReference>
<reference evidence="2 3" key="1">
    <citation type="journal article" date="2016" name="Nat. Commun.">
        <title>Thousands of microbial genomes shed light on interconnected biogeochemical processes in an aquifer system.</title>
        <authorList>
            <person name="Anantharaman K."/>
            <person name="Brown C.T."/>
            <person name="Hug L.A."/>
            <person name="Sharon I."/>
            <person name="Castelle C.J."/>
            <person name="Probst A.J."/>
            <person name="Thomas B.C."/>
            <person name="Singh A."/>
            <person name="Wilkins M.J."/>
            <person name="Karaoz U."/>
            <person name="Brodie E.L."/>
            <person name="Williams K.H."/>
            <person name="Hubbard S.S."/>
            <person name="Banfield J.F."/>
        </authorList>
    </citation>
    <scope>NUCLEOTIDE SEQUENCE [LARGE SCALE GENOMIC DNA]</scope>
</reference>
<protein>
    <recommendedName>
        <fullName evidence="1">Glycosyl transferase family 1 domain-containing protein</fullName>
    </recommendedName>
</protein>
<dbReference type="STRING" id="1798382.A3D77_04605"/>
<dbReference type="InterPro" id="IPR001296">
    <property type="entry name" value="Glyco_trans_1"/>
</dbReference>
<dbReference type="SUPFAM" id="SSF53756">
    <property type="entry name" value="UDP-Glycosyltransferase/glycogen phosphorylase"/>
    <property type="match status" value="1"/>
</dbReference>
<feature type="domain" description="Glycosyl transferase family 1" evidence="1">
    <location>
        <begin position="197"/>
        <end position="321"/>
    </location>
</feature>
<accession>A0A1F5ZJE3</accession>
<dbReference type="EMBL" id="MFJL01000044">
    <property type="protein sequence ID" value="OGG12590.1"/>
    <property type="molecule type" value="Genomic_DNA"/>
</dbReference>
<dbReference type="CDD" id="cd03801">
    <property type="entry name" value="GT4_PimA-like"/>
    <property type="match status" value="1"/>
</dbReference>
<evidence type="ECO:0000259" key="1">
    <source>
        <dbReference type="Pfam" id="PF00534"/>
    </source>
</evidence>
<evidence type="ECO:0000313" key="2">
    <source>
        <dbReference type="EMBL" id="OGG12590.1"/>
    </source>
</evidence>
<evidence type="ECO:0000313" key="3">
    <source>
        <dbReference type="Proteomes" id="UP000176923"/>
    </source>
</evidence>
<sequence length="374" mass="43710">MIIFLNFAPIEFMGGAEKWMLETAKEVNKKEHTIIVDVSAYIANIYGKLVLKRDFKSHSEELVRKVSPERLTLKIRSFIPYTKQWRETKNTFKKSRIVYSKFEILEILICLYFGGLNIFKKTVAGIILSPQYYSSETFFQKIHNLLYSSSLYRFFLRNSYKVHVLNKRDEIYLKTKFNLGKITYIPLGVAIPIIKSKSDIRRKKNELQIIFVGELSFRKGIDTLCEIIINSPKKFIFNIIGDGPMKKNIIGLTRTNKNYHYYGYVDNKELSKIYAKCDVIVFPSRAESFGLAMVEAASYGLRIVNSKEVSLNLPSYIEHTINERNPKKYLLELEKILVEKKNNKIQRDKIRQYTIDNFSVTVANSIFMKKILDF</sequence>
<dbReference type="AlphaFoldDB" id="A0A1F5ZJE3"/>
<dbReference type="GO" id="GO:0016757">
    <property type="term" value="F:glycosyltransferase activity"/>
    <property type="evidence" value="ECO:0007669"/>
    <property type="project" value="InterPro"/>
</dbReference>
<organism evidence="2 3">
    <name type="scientific">Candidatus Gottesmanbacteria bacterium RIFCSPHIGHO2_02_FULL_39_11</name>
    <dbReference type="NCBI Taxonomy" id="1798382"/>
    <lineage>
        <taxon>Bacteria</taxon>
        <taxon>Candidatus Gottesmaniibacteriota</taxon>
    </lineage>
</organism>
<comment type="caution">
    <text evidence="2">The sequence shown here is derived from an EMBL/GenBank/DDBJ whole genome shotgun (WGS) entry which is preliminary data.</text>
</comment>
<dbReference type="Pfam" id="PF00534">
    <property type="entry name" value="Glycos_transf_1"/>
    <property type="match status" value="1"/>
</dbReference>
<dbReference type="Gene3D" id="3.40.50.2000">
    <property type="entry name" value="Glycogen Phosphorylase B"/>
    <property type="match status" value="2"/>
</dbReference>